<dbReference type="EMBL" id="SDPM01000003">
    <property type="protein sequence ID" value="RXZ86917.1"/>
    <property type="molecule type" value="Genomic_DNA"/>
</dbReference>
<evidence type="ECO:0000256" key="5">
    <source>
        <dbReference type="ARBA" id="ARBA00022840"/>
    </source>
</evidence>
<dbReference type="Gene3D" id="3.30.230.10">
    <property type="match status" value="1"/>
</dbReference>
<keyword evidence="5" id="KW-0067">ATP-binding</keyword>
<evidence type="ECO:0000256" key="3">
    <source>
        <dbReference type="ARBA" id="ARBA00022516"/>
    </source>
</evidence>
<reference evidence="10 13" key="2">
    <citation type="submission" date="2020-07" db="EMBL/GenBank/DDBJ databases">
        <title>Sequencing the genomes of 1000 actinobacteria strains.</title>
        <authorList>
            <person name="Klenk H.-P."/>
        </authorList>
    </citation>
    <scope>NUCLEOTIDE SEQUENCE [LARGE SCALE GENOMIC DNA]</scope>
    <source>
        <strain evidence="10 13">DSM 23870</strain>
    </source>
</reference>
<dbReference type="OrthoDB" id="5498344at2"/>
<evidence type="ECO:0000256" key="6">
    <source>
        <dbReference type="ARBA" id="ARBA00023098"/>
    </source>
</evidence>
<dbReference type="Pfam" id="PF22700">
    <property type="entry name" value="MVD-like_N"/>
    <property type="match status" value="1"/>
</dbReference>
<dbReference type="Proteomes" id="UP000292686">
    <property type="component" value="Unassembled WGS sequence"/>
</dbReference>
<evidence type="ECO:0000256" key="4">
    <source>
        <dbReference type="ARBA" id="ARBA00022741"/>
    </source>
</evidence>
<dbReference type="SUPFAM" id="SSF54211">
    <property type="entry name" value="Ribosomal protein S5 domain 2-like"/>
    <property type="match status" value="1"/>
</dbReference>
<dbReference type="Gene3D" id="3.30.70.890">
    <property type="entry name" value="GHMP kinase, C-terminal domain"/>
    <property type="match status" value="1"/>
</dbReference>
<dbReference type="PIRSF" id="PIRSF015950">
    <property type="entry name" value="Mev_P_decrbx"/>
    <property type="match status" value="1"/>
</dbReference>
<keyword evidence="4" id="KW-0547">Nucleotide-binding</keyword>
<comment type="caution">
    <text evidence="11">The sequence shown here is derived from an EMBL/GenBank/DDBJ whole genome shotgun (WGS) entry which is preliminary data.</text>
</comment>
<dbReference type="InterPro" id="IPR020568">
    <property type="entry name" value="Ribosomal_Su5_D2-typ_SF"/>
</dbReference>
<dbReference type="PANTHER" id="PTHR10977:SF3">
    <property type="entry name" value="DIPHOSPHOMEVALONATE DECARBOXYLASE"/>
    <property type="match status" value="1"/>
</dbReference>
<dbReference type="GO" id="GO:0005829">
    <property type="term" value="C:cytosol"/>
    <property type="evidence" value="ECO:0007669"/>
    <property type="project" value="InterPro"/>
</dbReference>
<dbReference type="GO" id="GO:0019287">
    <property type="term" value="P:isopentenyl diphosphate biosynthetic process, mevalonate pathway"/>
    <property type="evidence" value="ECO:0007669"/>
    <property type="project" value="InterPro"/>
</dbReference>
<accession>A0A4Q2M6H6</accession>
<organism evidence="11 12">
    <name type="scientific">Agromyces atrinae</name>
    <dbReference type="NCBI Taxonomy" id="592376"/>
    <lineage>
        <taxon>Bacteria</taxon>
        <taxon>Bacillati</taxon>
        <taxon>Actinomycetota</taxon>
        <taxon>Actinomycetes</taxon>
        <taxon>Micrococcales</taxon>
        <taxon>Microbacteriaceae</taxon>
        <taxon>Agromyces</taxon>
    </lineage>
</organism>
<protein>
    <recommendedName>
        <fullName evidence="2">diphosphomevalonate decarboxylase</fullName>
        <ecNumber evidence="2">4.1.1.33</ecNumber>
    </recommendedName>
</protein>
<dbReference type="RefSeq" id="WP_129173717.1">
    <property type="nucleotide sequence ID" value="NZ_JACCBI010000001.1"/>
</dbReference>
<comment type="similarity">
    <text evidence="1">Belongs to the diphosphomevalonate decarboxylase family.</text>
</comment>
<dbReference type="InterPro" id="IPR029765">
    <property type="entry name" value="Mev_diP_decarb"/>
</dbReference>
<dbReference type="GO" id="GO:0004163">
    <property type="term" value="F:diphosphomevalonate decarboxylase activity"/>
    <property type="evidence" value="ECO:0007669"/>
    <property type="project" value="UniProtKB-EC"/>
</dbReference>
<dbReference type="SUPFAM" id="SSF55060">
    <property type="entry name" value="GHMP Kinase, C-terminal domain"/>
    <property type="match status" value="1"/>
</dbReference>
<dbReference type="PANTHER" id="PTHR10977">
    <property type="entry name" value="DIPHOSPHOMEVALONATE DECARBOXYLASE"/>
    <property type="match status" value="1"/>
</dbReference>
<evidence type="ECO:0000256" key="2">
    <source>
        <dbReference type="ARBA" id="ARBA00012296"/>
    </source>
</evidence>
<sequence length="325" mass="33573">MRATAEANPNIALIKYWGKADVELNLPVTGSLSLTLDAAPTRTTVALDAGLDADEVVLGGAVLSGRPAQRVERFLDLVRAASGRTEHARVDSVNLIPTGAGLASSASGFAALAAAAAAAYGLDLDGRALSRLARRGSGSASRSIFGGIVRWHPGDDAASFAEPVDAPGLDLAMVVAIIAAGPKSISSTEAMNRTTATSPFYAGWAESTPRQLDEMLEAIAHADFTAVGELTESNSLRMHATMAAAWPPVRYPTAASVALLDATRDLRADGIEAYATMDAGPNVKVLCRPADAARVEARLAEVDPTADFLSARAGEGVRLIDEPAA</sequence>
<dbReference type="InterPro" id="IPR005935">
    <property type="entry name" value="Mev_decarb"/>
</dbReference>
<evidence type="ECO:0000256" key="1">
    <source>
        <dbReference type="ARBA" id="ARBA00008831"/>
    </source>
</evidence>
<dbReference type="InterPro" id="IPR036554">
    <property type="entry name" value="GHMP_kinase_C_sf"/>
</dbReference>
<feature type="domain" description="Diphosphomevalonate decarboxylase-like N-terminal" evidence="9">
    <location>
        <begin position="7"/>
        <end position="157"/>
    </location>
</feature>
<dbReference type="EMBL" id="JACCBI010000001">
    <property type="protein sequence ID" value="NYD67251.1"/>
    <property type="molecule type" value="Genomic_DNA"/>
</dbReference>
<keyword evidence="7 11" id="KW-0456">Lyase</keyword>
<gene>
    <name evidence="11" type="primary">mvaD</name>
    <name evidence="10" type="ORF">BJ972_001770</name>
    <name evidence="11" type="ORF">ESP50_07590</name>
</gene>
<dbReference type="GO" id="GO:0005524">
    <property type="term" value="F:ATP binding"/>
    <property type="evidence" value="ECO:0007669"/>
    <property type="project" value="UniProtKB-KW"/>
</dbReference>
<evidence type="ECO:0000259" key="9">
    <source>
        <dbReference type="Pfam" id="PF22700"/>
    </source>
</evidence>
<name>A0A4Q2M6H6_9MICO</name>
<evidence type="ECO:0000259" key="8">
    <source>
        <dbReference type="Pfam" id="PF18376"/>
    </source>
</evidence>
<dbReference type="InterPro" id="IPR053859">
    <property type="entry name" value="MVD-like_N"/>
</dbReference>
<keyword evidence="12" id="KW-1185">Reference proteome</keyword>
<reference evidence="11 12" key="1">
    <citation type="submission" date="2019-01" db="EMBL/GenBank/DDBJ databases">
        <title>Agromyces.</title>
        <authorList>
            <person name="Li J."/>
        </authorList>
    </citation>
    <scope>NUCLEOTIDE SEQUENCE [LARGE SCALE GENOMIC DNA]</scope>
    <source>
        <strain evidence="11 12">DSM 23870</strain>
    </source>
</reference>
<evidence type="ECO:0000313" key="12">
    <source>
        <dbReference type="Proteomes" id="UP000292686"/>
    </source>
</evidence>
<evidence type="ECO:0000256" key="7">
    <source>
        <dbReference type="ARBA" id="ARBA00023239"/>
    </source>
</evidence>
<evidence type="ECO:0000313" key="10">
    <source>
        <dbReference type="EMBL" id="NYD67251.1"/>
    </source>
</evidence>
<keyword evidence="6" id="KW-0443">Lipid metabolism</keyword>
<keyword evidence="3" id="KW-0444">Lipid biosynthesis</keyword>
<evidence type="ECO:0000313" key="11">
    <source>
        <dbReference type="EMBL" id="RXZ86917.1"/>
    </source>
</evidence>
<dbReference type="NCBIfam" id="TIGR01240">
    <property type="entry name" value="mevDPdecarb"/>
    <property type="match status" value="1"/>
</dbReference>
<dbReference type="InterPro" id="IPR014721">
    <property type="entry name" value="Ribsml_uS5_D2-typ_fold_subgr"/>
</dbReference>
<evidence type="ECO:0000313" key="13">
    <source>
        <dbReference type="Proteomes" id="UP000581087"/>
    </source>
</evidence>
<dbReference type="FunFam" id="3.30.230.10:FF:000072">
    <property type="entry name" value="Diphosphomevalonate decarboxylase"/>
    <property type="match status" value="1"/>
</dbReference>
<feature type="domain" description="Mvd1 C-terminal" evidence="8">
    <location>
        <begin position="174"/>
        <end position="304"/>
    </location>
</feature>
<dbReference type="InterPro" id="IPR041431">
    <property type="entry name" value="Mvd1_C"/>
</dbReference>
<dbReference type="AlphaFoldDB" id="A0A4Q2M6H6"/>
<proteinExistence type="inferred from homology"/>
<dbReference type="Pfam" id="PF18376">
    <property type="entry name" value="MDD_C"/>
    <property type="match status" value="1"/>
</dbReference>
<dbReference type="EC" id="4.1.1.33" evidence="2"/>
<dbReference type="Proteomes" id="UP000581087">
    <property type="component" value="Unassembled WGS sequence"/>
</dbReference>